<protein>
    <submittedName>
        <fullName evidence="1">Uncharacterized protein</fullName>
    </submittedName>
</protein>
<evidence type="ECO:0000313" key="1">
    <source>
        <dbReference type="EMBL" id="EFM24720.1"/>
    </source>
</evidence>
<dbReference type="AlphaFoldDB" id="E0NN47"/>
<keyword evidence="2" id="KW-1185">Reference proteome</keyword>
<gene>
    <name evidence="1" type="ORF">HMPREF9225_1586</name>
</gene>
<dbReference type="HOGENOM" id="CLU_2772281_0_0_9"/>
<organism evidence="1 2">
    <name type="scientific">Peptoniphilus duerdenii ATCC BAA-1640</name>
    <dbReference type="NCBI Taxonomy" id="862517"/>
    <lineage>
        <taxon>Bacteria</taxon>
        <taxon>Bacillati</taxon>
        <taxon>Bacillota</taxon>
        <taxon>Tissierellia</taxon>
        <taxon>Tissierellales</taxon>
        <taxon>Peptoniphilaceae</taxon>
        <taxon>Peptoniphilus</taxon>
    </lineage>
</organism>
<accession>E0NN47</accession>
<reference evidence="1 2" key="1">
    <citation type="submission" date="2010-07" db="EMBL/GenBank/DDBJ databases">
        <authorList>
            <person name="Muzny D."/>
            <person name="Qin X."/>
            <person name="Deng J."/>
            <person name="Jiang H."/>
            <person name="Liu Y."/>
            <person name="Qu J."/>
            <person name="Song X.-Z."/>
            <person name="Zhang L."/>
            <person name="Thornton R."/>
            <person name="Coyle M."/>
            <person name="Francisco L."/>
            <person name="Jackson L."/>
            <person name="Javaid M."/>
            <person name="Korchina V."/>
            <person name="Kovar C."/>
            <person name="Mata R."/>
            <person name="Mathew T."/>
            <person name="Ngo R."/>
            <person name="Nguyen L."/>
            <person name="Nguyen N."/>
            <person name="Okwuonu G."/>
            <person name="Ongeri F."/>
            <person name="Pham C."/>
            <person name="Simmons D."/>
            <person name="Wilczek-Boney K."/>
            <person name="Hale W."/>
            <person name="Jakkamsetti A."/>
            <person name="Pham P."/>
            <person name="Ruth R."/>
            <person name="San Lucas F."/>
            <person name="Warren J."/>
            <person name="Zhang J."/>
            <person name="Zhao Z."/>
            <person name="Zhou C."/>
            <person name="Zhu D."/>
            <person name="Lee S."/>
            <person name="Bess C."/>
            <person name="Blankenburg K."/>
            <person name="Forbes L."/>
            <person name="Fu Q."/>
            <person name="Gubbala S."/>
            <person name="Hirani K."/>
            <person name="Jayaseelan J.C."/>
            <person name="Lara F."/>
            <person name="Munidasa M."/>
            <person name="Palculict T."/>
            <person name="Patil S."/>
            <person name="Pu L.-L."/>
            <person name="Saada N."/>
            <person name="Tang L."/>
            <person name="Weissenberger G."/>
            <person name="Zhu Y."/>
            <person name="Hemphill L."/>
            <person name="Shang Y."/>
            <person name="Youmans B."/>
            <person name="Ayvaz T."/>
            <person name="Ross M."/>
            <person name="Santibanez J."/>
            <person name="Aqrawi P."/>
            <person name="Gross S."/>
            <person name="Joshi V."/>
            <person name="Fowler G."/>
            <person name="Nazareth L."/>
            <person name="Reid J."/>
            <person name="Worley K."/>
            <person name="Petrosino J."/>
            <person name="Highlander S."/>
            <person name="Gibbs R."/>
        </authorList>
    </citation>
    <scope>NUCLEOTIDE SEQUENCE [LARGE SCALE GENOMIC DNA]</scope>
    <source>
        <strain evidence="1 2">ATCC BAA-1640</strain>
    </source>
</reference>
<name>E0NN47_9FIRM</name>
<sequence>MQEHFNFKLWVIIQQGITPACAGTFDNDWFIRSIARGSPLRVQEHLVNSSFDLLDLGITPACAGTFVPK</sequence>
<evidence type="ECO:0000313" key="2">
    <source>
        <dbReference type="Proteomes" id="UP000003280"/>
    </source>
</evidence>
<comment type="caution">
    <text evidence="1">The sequence shown here is derived from an EMBL/GenBank/DDBJ whole genome shotgun (WGS) entry which is preliminary data.</text>
</comment>
<dbReference type="Proteomes" id="UP000003280">
    <property type="component" value="Unassembled WGS sequence"/>
</dbReference>
<dbReference type="EMBL" id="AEEH01000048">
    <property type="protein sequence ID" value="EFM24720.1"/>
    <property type="molecule type" value="Genomic_DNA"/>
</dbReference>
<proteinExistence type="predicted"/>